<evidence type="ECO:0000313" key="1">
    <source>
        <dbReference type="EMBL" id="ALS32646.1"/>
    </source>
</evidence>
<name>A0A0U2LM52_9GAMM</name>
<evidence type="ECO:0000313" key="2">
    <source>
        <dbReference type="Proteomes" id="UP000065261"/>
    </source>
</evidence>
<proteinExistence type="predicted"/>
<protein>
    <recommendedName>
        <fullName evidence="3">DNA-binding transcriptional regulator Cro</fullName>
    </recommendedName>
</protein>
<dbReference type="Proteomes" id="UP000065261">
    <property type="component" value="Chromosome I"/>
</dbReference>
<dbReference type="InterPro" id="IPR010982">
    <property type="entry name" value="Lambda_DNA-bd_dom_sf"/>
</dbReference>
<accession>A0A0U2LM52</accession>
<organism evidence="1">
    <name type="scientific">Pseudoalteromonas translucida KMM 520</name>
    <dbReference type="NCBI Taxonomy" id="1315283"/>
    <lineage>
        <taxon>Bacteria</taxon>
        <taxon>Pseudomonadati</taxon>
        <taxon>Pseudomonadota</taxon>
        <taxon>Gammaproteobacteria</taxon>
        <taxon>Alteromonadales</taxon>
        <taxon>Pseudoalteromonadaceae</taxon>
        <taxon>Pseudoalteromonas</taxon>
    </lineage>
</organism>
<dbReference type="PATRIC" id="fig|1315283.4.peg.1239"/>
<reference evidence="1 2" key="1">
    <citation type="submission" date="2015-03" db="EMBL/GenBank/DDBJ databases">
        <authorList>
            <person name="Murphy D."/>
        </authorList>
    </citation>
    <scope>NUCLEOTIDE SEQUENCE [LARGE SCALE GENOMIC DNA]</scope>
    <source>
        <strain evidence="1 2">KMM 520</strain>
    </source>
</reference>
<dbReference type="OrthoDB" id="6693632at2"/>
<dbReference type="EMBL" id="CP011034">
    <property type="protein sequence ID" value="ALS32646.1"/>
    <property type="molecule type" value="Genomic_DNA"/>
</dbReference>
<dbReference type="KEGG" id="ptn:PTRA_a1431"/>
<dbReference type="AlphaFoldDB" id="A0A0U2LM52"/>
<dbReference type="Gene3D" id="1.10.260.40">
    <property type="entry name" value="lambda repressor-like DNA-binding domains"/>
    <property type="match status" value="1"/>
</dbReference>
<evidence type="ECO:0008006" key="3">
    <source>
        <dbReference type="Google" id="ProtNLM"/>
    </source>
</evidence>
<dbReference type="Pfam" id="PF14549">
    <property type="entry name" value="P22_Cro"/>
    <property type="match status" value="1"/>
</dbReference>
<gene>
    <name evidence="1" type="ORF">PTRA_a1431</name>
</gene>
<dbReference type="RefSeq" id="WP_058373086.1">
    <property type="nucleotide sequence ID" value="NZ_CP011034.1"/>
</dbReference>
<dbReference type="SUPFAM" id="SSF47413">
    <property type="entry name" value="lambda repressor-like DNA-binding domains"/>
    <property type="match status" value="1"/>
</dbReference>
<sequence>MKTQDAIDYFKTKAALAKAFTPPLTRGAITHWANDGHLPRGRAFELQLITKGKLKVDLSVYETEHPKTAA</sequence>
<dbReference type="GO" id="GO:0003677">
    <property type="term" value="F:DNA binding"/>
    <property type="evidence" value="ECO:0007669"/>
    <property type="project" value="InterPro"/>
</dbReference>